<comment type="caution">
    <text evidence="1">The sequence shown here is derived from an EMBL/GenBank/DDBJ whole genome shotgun (WGS) entry which is preliminary data.</text>
</comment>
<protein>
    <submittedName>
        <fullName evidence="1">Glycosyltransferase 52 family protein</fullName>
    </submittedName>
</protein>
<dbReference type="Proteomes" id="UP001295462">
    <property type="component" value="Unassembled WGS sequence"/>
</dbReference>
<organism evidence="1 2">
    <name type="scientific">Vibrio jasicida</name>
    <dbReference type="NCBI Taxonomy" id="766224"/>
    <lineage>
        <taxon>Bacteria</taxon>
        <taxon>Pseudomonadati</taxon>
        <taxon>Pseudomonadota</taxon>
        <taxon>Gammaproteobacteria</taxon>
        <taxon>Vibrionales</taxon>
        <taxon>Vibrionaceae</taxon>
        <taxon>Vibrio</taxon>
    </lineage>
</organism>
<proteinExistence type="predicted"/>
<dbReference type="AlphaFoldDB" id="A0AAU9QX19"/>
<evidence type="ECO:0000313" key="2">
    <source>
        <dbReference type="Proteomes" id="UP001295462"/>
    </source>
</evidence>
<sequence length="332" mass="38740">MNLFLVTSPFQYICAVEARSHYKTENNILLLVEQPSEPGLSQQKKLVNENDWEHVIKIPRKNRTRNLPKVIKEIWEITNREQINNFFHAEYNGWRTKLLLRNLNIDKEVYFDDGTLTLHEYETLIRPKVPYERKRLLQDFLLKLRGCKPIGLLPQSKKLEVFTIFNIPNARHKIVNNSFSFLKSSYGYPNLYSKDSPIGFIGQGAIGHKRMKTIDEYISELKAFKKNYNKEIIYFPHRTETIEIKNRIIALGGITYHESEYPLEIELIDKKIKLSGLVGINSTAQYTAIFIYDGMPIYNIASELDLNSPNTSIITKRVYNTFKESGILDMNL</sequence>
<accession>A0AAU9QX19</accession>
<evidence type="ECO:0000313" key="1">
    <source>
        <dbReference type="EMBL" id="CAH1602702.1"/>
    </source>
</evidence>
<dbReference type="EMBL" id="CAKMUD010000116">
    <property type="protein sequence ID" value="CAH1602702.1"/>
    <property type="molecule type" value="Genomic_DNA"/>
</dbReference>
<reference evidence="1" key="1">
    <citation type="submission" date="2022-01" db="EMBL/GenBank/DDBJ databases">
        <authorList>
            <person name="Lagorce A."/>
        </authorList>
    </citation>
    <scope>NUCLEOTIDE SEQUENCE</scope>
    <source>
        <strain evidence="1">Th15_F1_A12</strain>
    </source>
</reference>
<gene>
    <name evidence="1" type="ORF">THF1A12_60138</name>
</gene>
<dbReference type="RefSeq" id="WP_409590208.1">
    <property type="nucleotide sequence ID" value="NZ_CAKMTZ010000126.1"/>
</dbReference>
<name>A0AAU9QX19_9VIBR</name>